<gene>
    <name evidence="1" type="ORF">EgrG_000974700</name>
</gene>
<proteinExistence type="predicted"/>
<dbReference type="Proteomes" id="UP000492820">
    <property type="component" value="Unassembled WGS sequence"/>
</dbReference>
<accession>A0A068WHE1</accession>
<dbReference type="WBParaSite" id="EgrG_000974700">
    <property type="protein sequence ID" value="EgrG_000974700"/>
    <property type="gene ID" value="EgrG_000974700"/>
</dbReference>
<dbReference type="EMBL" id="LK028577">
    <property type="protein sequence ID" value="CDS17024.1"/>
    <property type="molecule type" value="Genomic_DNA"/>
</dbReference>
<dbReference type="AlphaFoldDB" id="A0A068WHE1"/>
<evidence type="ECO:0000313" key="3">
    <source>
        <dbReference type="WBParaSite" id="EgrG_000974700"/>
    </source>
</evidence>
<protein>
    <submittedName>
        <fullName evidence="1 3">Uncharacterized protein</fullName>
    </submittedName>
</protein>
<reference evidence="1" key="2">
    <citation type="submission" date="2014-06" db="EMBL/GenBank/DDBJ databases">
        <authorList>
            <person name="Aslett M."/>
        </authorList>
    </citation>
    <scope>NUCLEOTIDE SEQUENCE</scope>
</reference>
<sequence length="44" mass="4990">MKLLLETCLVTPTLPILSIATVFCRLNDTERQMSLEEACNYEVS</sequence>
<organism evidence="1">
    <name type="scientific">Echinococcus granulosus</name>
    <name type="common">Hydatid tapeworm</name>
    <dbReference type="NCBI Taxonomy" id="6210"/>
    <lineage>
        <taxon>Eukaryota</taxon>
        <taxon>Metazoa</taxon>
        <taxon>Spiralia</taxon>
        <taxon>Lophotrochozoa</taxon>
        <taxon>Platyhelminthes</taxon>
        <taxon>Cestoda</taxon>
        <taxon>Eucestoda</taxon>
        <taxon>Cyclophyllidea</taxon>
        <taxon>Taeniidae</taxon>
        <taxon>Echinococcus</taxon>
        <taxon>Echinococcus granulosus group</taxon>
    </lineage>
</organism>
<evidence type="ECO:0000313" key="2">
    <source>
        <dbReference type="Proteomes" id="UP000492820"/>
    </source>
</evidence>
<reference evidence="1 2" key="1">
    <citation type="journal article" date="2013" name="Nature">
        <title>The genomes of four tapeworm species reveal adaptations to parasitism.</title>
        <authorList>
            <person name="Tsai I.J."/>
            <person name="Zarowiecki M."/>
            <person name="Holroyd N."/>
            <person name="Garciarrubio A."/>
            <person name="Sanchez-Flores A."/>
            <person name="Brooks K.L."/>
            <person name="Tracey A."/>
            <person name="Bobes R.J."/>
            <person name="Fragoso G."/>
            <person name="Sciutto E."/>
            <person name="Aslett M."/>
            <person name="Beasley H."/>
            <person name="Bennett H.M."/>
            <person name="Cai J."/>
            <person name="Camicia F."/>
            <person name="Clark R."/>
            <person name="Cucher M."/>
            <person name="De Silva N."/>
            <person name="Day T.A."/>
            <person name="Deplazes P."/>
            <person name="Estrada K."/>
            <person name="Fernandez C."/>
            <person name="Holland P.W."/>
            <person name="Hou J."/>
            <person name="Hu S."/>
            <person name="Huckvale T."/>
            <person name="Hung S.S."/>
            <person name="Kamenetzky L."/>
            <person name="Keane J.A."/>
            <person name="Kiss F."/>
            <person name="Koziol U."/>
            <person name="Lambert O."/>
            <person name="Liu K."/>
            <person name="Luo X."/>
            <person name="Luo Y."/>
            <person name="Macchiaroli N."/>
            <person name="Nichol S."/>
            <person name="Paps J."/>
            <person name="Parkinson J."/>
            <person name="Pouchkina-Stantcheva N."/>
            <person name="Riddiford N."/>
            <person name="Rosenzvit M."/>
            <person name="Salinas G."/>
            <person name="Wasmuth J.D."/>
            <person name="Zamanian M."/>
            <person name="Zheng Y."/>
            <person name="Cai X."/>
            <person name="Soberon X."/>
            <person name="Olson P.D."/>
            <person name="Laclette J.P."/>
            <person name="Brehm K."/>
            <person name="Berriman M."/>
            <person name="Garciarrubio A."/>
            <person name="Bobes R.J."/>
            <person name="Fragoso G."/>
            <person name="Sanchez-Flores A."/>
            <person name="Estrada K."/>
            <person name="Cevallos M.A."/>
            <person name="Morett E."/>
            <person name="Gonzalez V."/>
            <person name="Portillo T."/>
            <person name="Ochoa-Leyva A."/>
            <person name="Jose M.V."/>
            <person name="Sciutto E."/>
            <person name="Landa A."/>
            <person name="Jimenez L."/>
            <person name="Valdes V."/>
            <person name="Carrero J.C."/>
            <person name="Larralde C."/>
            <person name="Morales-Montor J."/>
            <person name="Limon-Lason J."/>
            <person name="Soberon X."/>
            <person name="Laclette J.P."/>
        </authorList>
    </citation>
    <scope>NUCLEOTIDE SEQUENCE [LARGE SCALE GENOMIC DNA]</scope>
</reference>
<evidence type="ECO:0000313" key="1">
    <source>
        <dbReference type="EMBL" id="CDS17024.1"/>
    </source>
</evidence>
<reference evidence="3" key="3">
    <citation type="submission" date="2020-10" db="UniProtKB">
        <authorList>
            <consortium name="WormBaseParasite"/>
        </authorList>
    </citation>
    <scope>IDENTIFICATION</scope>
</reference>
<name>A0A068WHE1_ECHGR</name>